<evidence type="ECO:0000256" key="1">
    <source>
        <dbReference type="SAM" id="Phobius"/>
    </source>
</evidence>
<keyword evidence="1" id="KW-1133">Transmembrane helix</keyword>
<feature type="transmembrane region" description="Helical" evidence="1">
    <location>
        <begin position="52"/>
        <end position="72"/>
    </location>
</feature>
<name>A0A0F9QE28_9ZZZZ</name>
<keyword evidence="1" id="KW-0472">Membrane</keyword>
<keyword evidence="1" id="KW-0812">Transmembrane</keyword>
<comment type="caution">
    <text evidence="2">The sequence shown here is derived from an EMBL/GenBank/DDBJ whole genome shotgun (WGS) entry which is preliminary data.</text>
</comment>
<protein>
    <submittedName>
        <fullName evidence="2">Uncharacterized protein</fullName>
    </submittedName>
</protein>
<accession>A0A0F9QE28</accession>
<dbReference type="EMBL" id="LAZR01001591">
    <property type="protein sequence ID" value="KKN42280.1"/>
    <property type="molecule type" value="Genomic_DNA"/>
</dbReference>
<sequence>MKDKKAQAIAGLLFSFVLLAVFAIILAPMFAFIDIGINASVNVTNGNLITTILNSLPVFMALVVLVAIVALITGRQQ</sequence>
<organism evidence="2">
    <name type="scientific">marine sediment metagenome</name>
    <dbReference type="NCBI Taxonomy" id="412755"/>
    <lineage>
        <taxon>unclassified sequences</taxon>
        <taxon>metagenomes</taxon>
        <taxon>ecological metagenomes</taxon>
    </lineage>
</organism>
<proteinExistence type="predicted"/>
<gene>
    <name evidence="2" type="ORF">LCGC14_0714800</name>
</gene>
<evidence type="ECO:0000313" key="2">
    <source>
        <dbReference type="EMBL" id="KKN42280.1"/>
    </source>
</evidence>
<dbReference type="AlphaFoldDB" id="A0A0F9QE28"/>
<reference evidence="2" key="1">
    <citation type="journal article" date="2015" name="Nature">
        <title>Complex archaea that bridge the gap between prokaryotes and eukaryotes.</title>
        <authorList>
            <person name="Spang A."/>
            <person name="Saw J.H."/>
            <person name="Jorgensen S.L."/>
            <person name="Zaremba-Niedzwiedzka K."/>
            <person name="Martijn J."/>
            <person name="Lind A.E."/>
            <person name="van Eijk R."/>
            <person name="Schleper C."/>
            <person name="Guy L."/>
            <person name="Ettema T.J."/>
        </authorList>
    </citation>
    <scope>NUCLEOTIDE SEQUENCE</scope>
</reference>
<feature type="transmembrane region" description="Helical" evidence="1">
    <location>
        <begin position="12"/>
        <end position="32"/>
    </location>
</feature>